<dbReference type="CDD" id="cd01392">
    <property type="entry name" value="HTH_LacI"/>
    <property type="match status" value="1"/>
</dbReference>
<dbReference type="InterPro" id="IPR046335">
    <property type="entry name" value="LacI/GalR-like_sensor"/>
</dbReference>
<evidence type="ECO:0000259" key="4">
    <source>
        <dbReference type="SMART" id="SM00354"/>
    </source>
</evidence>
<keyword evidence="1" id="KW-0805">Transcription regulation</keyword>
<dbReference type="Proteomes" id="UP001301442">
    <property type="component" value="Chromosome"/>
</dbReference>
<evidence type="ECO:0000256" key="2">
    <source>
        <dbReference type="ARBA" id="ARBA00023125"/>
    </source>
</evidence>
<keyword evidence="6" id="KW-1185">Reference proteome</keyword>
<keyword evidence="2 5" id="KW-0238">DNA-binding</keyword>
<reference evidence="5 6" key="1">
    <citation type="submission" date="2023-09" db="EMBL/GenBank/DDBJ databases">
        <authorList>
            <person name="Qi X."/>
        </authorList>
    </citation>
    <scope>NUCLEOTIDE SEQUENCE [LARGE SCALE GENOMIC DNA]</scope>
    <source>
        <strain evidence="5 6">S1-1</strain>
    </source>
</reference>
<dbReference type="InterPro" id="IPR000843">
    <property type="entry name" value="HTH_LacI"/>
</dbReference>
<sequence>MSSVKAVAKEAGVSTATVSRFLNTPELLTEKTRIKVTAAIKATGYSMNSLARNFRRGKSNTIVVVMPSIGVPHFGSVMKGIETVASEKGFSIMIIDTQFNTLPADKMAGMFFSNQADGIILLGSSSPFKHALSHASSPEKHPPIIVSCENATPEIIDFPSVRIDNRAASIAATNHLISLGHIRVAFISGSLSTGVSGERESGYRLAMNEHNLDTCEDLISDGNLTIEDGRRLTRRLLNQNQRPTAILCANDEMALGAIYEIKNYGLKVPEDVSVIGFDDIRYAEISDPPLTTIAQPGEEIGEKTMYQLCNVIEGSKIDSTPVIVPHQLIIRSSTAAPQTK</sequence>
<dbReference type="SUPFAM" id="SSF53822">
    <property type="entry name" value="Periplasmic binding protein-like I"/>
    <property type="match status" value="1"/>
</dbReference>
<keyword evidence="3" id="KW-0804">Transcription</keyword>
<dbReference type="Gene3D" id="3.40.50.2300">
    <property type="match status" value="2"/>
</dbReference>
<evidence type="ECO:0000313" key="6">
    <source>
        <dbReference type="Proteomes" id="UP001301442"/>
    </source>
</evidence>
<dbReference type="EMBL" id="CP136600">
    <property type="protein sequence ID" value="WOH36162.1"/>
    <property type="molecule type" value="Genomic_DNA"/>
</dbReference>
<dbReference type="Gene3D" id="1.10.260.40">
    <property type="entry name" value="lambda repressor-like DNA-binding domains"/>
    <property type="match status" value="1"/>
</dbReference>
<dbReference type="InterPro" id="IPR028082">
    <property type="entry name" value="Peripla_BP_I"/>
</dbReference>
<dbReference type="Pfam" id="PF00356">
    <property type="entry name" value="LacI"/>
    <property type="match status" value="1"/>
</dbReference>
<dbReference type="SUPFAM" id="SSF47413">
    <property type="entry name" value="lambda repressor-like DNA-binding domains"/>
    <property type="match status" value="1"/>
</dbReference>
<dbReference type="GO" id="GO:0003677">
    <property type="term" value="F:DNA binding"/>
    <property type="evidence" value="ECO:0007669"/>
    <property type="project" value="UniProtKB-KW"/>
</dbReference>
<gene>
    <name evidence="5" type="ORF">RI844_12360</name>
</gene>
<dbReference type="RefSeq" id="WP_348394976.1">
    <property type="nucleotide sequence ID" value="NZ_CP136600.1"/>
</dbReference>
<dbReference type="InterPro" id="IPR010982">
    <property type="entry name" value="Lambda_DNA-bd_dom_sf"/>
</dbReference>
<feature type="domain" description="HTH lacI-type" evidence="4">
    <location>
        <begin position="1"/>
        <end position="71"/>
    </location>
</feature>
<dbReference type="PANTHER" id="PTHR30146:SF109">
    <property type="entry name" value="HTH-TYPE TRANSCRIPTIONAL REGULATOR GALS"/>
    <property type="match status" value="1"/>
</dbReference>
<proteinExistence type="predicted"/>
<name>A0ABZ0GJY4_9GAMM</name>
<dbReference type="CDD" id="cd06284">
    <property type="entry name" value="PBP1_LacI-like"/>
    <property type="match status" value="1"/>
</dbReference>
<evidence type="ECO:0000256" key="3">
    <source>
        <dbReference type="ARBA" id="ARBA00023163"/>
    </source>
</evidence>
<dbReference type="SMART" id="SM00354">
    <property type="entry name" value="HTH_LACI"/>
    <property type="match status" value="1"/>
</dbReference>
<dbReference type="PANTHER" id="PTHR30146">
    <property type="entry name" value="LACI-RELATED TRANSCRIPTIONAL REPRESSOR"/>
    <property type="match status" value="1"/>
</dbReference>
<evidence type="ECO:0000256" key="1">
    <source>
        <dbReference type="ARBA" id="ARBA00023015"/>
    </source>
</evidence>
<dbReference type="Pfam" id="PF13377">
    <property type="entry name" value="Peripla_BP_3"/>
    <property type="match status" value="1"/>
</dbReference>
<evidence type="ECO:0000313" key="5">
    <source>
        <dbReference type="EMBL" id="WOH36162.1"/>
    </source>
</evidence>
<accession>A0ABZ0GJY4</accession>
<organism evidence="5 6">
    <name type="scientific">Thalassotalea fonticola</name>
    <dbReference type="NCBI Taxonomy" id="3065649"/>
    <lineage>
        <taxon>Bacteria</taxon>
        <taxon>Pseudomonadati</taxon>
        <taxon>Pseudomonadota</taxon>
        <taxon>Gammaproteobacteria</taxon>
        <taxon>Alteromonadales</taxon>
        <taxon>Colwelliaceae</taxon>
        <taxon>Thalassotalea</taxon>
    </lineage>
</organism>
<protein>
    <submittedName>
        <fullName evidence="5">LacI family DNA-binding transcriptional regulator</fullName>
    </submittedName>
</protein>